<dbReference type="Pfam" id="PF00486">
    <property type="entry name" value="Trans_reg_C"/>
    <property type="match status" value="1"/>
</dbReference>
<dbReference type="AlphaFoldDB" id="A0A8J6Z3F7"/>
<dbReference type="GO" id="GO:0005829">
    <property type="term" value="C:cytosol"/>
    <property type="evidence" value="ECO:0007669"/>
    <property type="project" value="TreeGrafter"/>
</dbReference>
<dbReference type="PROSITE" id="PS51755">
    <property type="entry name" value="OMPR_PHOB"/>
    <property type="match status" value="1"/>
</dbReference>
<dbReference type="GO" id="GO:0006355">
    <property type="term" value="P:regulation of DNA-templated transcription"/>
    <property type="evidence" value="ECO:0007669"/>
    <property type="project" value="InterPro"/>
</dbReference>
<dbReference type="GO" id="GO:0032993">
    <property type="term" value="C:protein-DNA complex"/>
    <property type="evidence" value="ECO:0007669"/>
    <property type="project" value="TreeGrafter"/>
</dbReference>
<dbReference type="InterPro" id="IPR011006">
    <property type="entry name" value="CheY-like_superfamily"/>
</dbReference>
<dbReference type="SMART" id="SM00862">
    <property type="entry name" value="Trans_reg_C"/>
    <property type="match status" value="1"/>
</dbReference>
<protein>
    <submittedName>
        <fullName evidence="10">Response regulator transcription factor</fullName>
    </submittedName>
</protein>
<dbReference type="InterPro" id="IPR039420">
    <property type="entry name" value="WalR-like"/>
</dbReference>
<evidence type="ECO:0000256" key="3">
    <source>
        <dbReference type="ARBA" id="ARBA00023015"/>
    </source>
</evidence>
<evidence type="ECO:0000256" key="4">
    <source>
        <dbReference type="ARBA" id="ARBA00023125"/>
    </source>
</evidence>
<dbReference type="Gene3D" id="3.40.50.2300">
    <property type="match status" value="1"/>
</dbReference>
<accession>A0A8J6Z3F7</accession>
<keyword evidence="5" id="KW-0804">Transcription</keyword>
<dbReference type="InterPro" id="IPR001789">
    <property type="entry name" value="Sig_transdc_resp-reg_receiver"/>
</dbReference>
<dbReference type="SUPFAM" id="SSF52172">
    <property type="entry name" value="CheY-like"/>
    <property type="match status" value="1"/>
</dbReference>
<dbReference type="InterPro" id="IPR036388">
    <property type="entry name" value="WH-like_DNA-bd_sf"/>
</dbReference>
<evidence type="ECO:0000256" key="5">
    <source>
        <dbReference type="ARBA" id="ARBA00023163"/>
    </source>
</evidence>
<feature type="domain" description="OmpR/PhoB-type" evidence="9">
    <location>
        <begin position="124"/>
        <end position="220"/>
    </location>
</feature>
<evidence type="ECO:0000259" key="8">
    <source>
        <dbReference type="PROSITE" id="PS50110"/>
    </source>
</evidence>
<keyword evidence="4 7" id="KW-0238">DNA-binding</keyword>
<evidence type="ECO:0000259" key="9">
    <source>
        <dbReference type="PROSITE" id="PS51755"/>
    </source>
</evidence>
<evidence type="ECO:0000313" key="10">
    <source>
        <dbReference type="EMBL" id="MBE3636744.1"/>
    </source>
</evidence>
<dbReference type="GO" id="GO:0000976">
    <property type="term" value="F:transcription cis-regulatory region binding"/>
    <property type="evidence" value="ECO:0007669"/>
    <property type="project" value="TreeGrafter"/>
</dbReference>
<dbReference type="SMART" id="SM00448">
    <property type="entry name" value="REC"/>
    <property type="match status" value="1"/>
</dbReference>
<dbReference type="PANTHER" id="PTHR48111:SF1">
    <property type="entry name" value="TWO-COMPONENT RESPONSE REGULATOR ORR33"/>
    <property type="match status" value="1"/>
</dbReference>
<dbReference type="Gene3D" id="6.10.250.690">
    <property type="match status" value="1"/>
</dbReference>
<proteinExistence type="predicted"/>
<evidence type="ECO:0000313" key="11">
    <source>
        <dbReference type="Proteomes" id="UP000609121"/>
    </source>
</evidence>
<gene>
    <name evidence="10" type="ORF">ICN82_00840</name>
</gene>
<feature type="domain" description="Response regulatory" evidence="8">
    <location>
        <begin position="2"/>
        <end position="116"/>
    </location>
</feature>
<dbReference type="Proteomes" id="UP000609121">
    <property type="component" value="Unassembled WGS sequence"/>
</dbReference>
<evidence type="ECO:0000256" key="7">
    <source>
        <dbReference type="PROSITE-ProRule" id="PRU01091"/>
    </source>
</evidence>
<feature type="DNA-binding region" description="OmpR/PhoB-type" evidence="7">
    <location>
        <begin position="124"/>
        <end position="220"/>
    </location>
</feature>
<evidence type="ECO:0000256" key="6">
    <source>
        <dbReference type="PROSITE-ProRule" id="PRU00169"/>
    </source>
</evidence>
<organism evidence="10 11">
    <name type="scientific">Mangrovicoccus algicola</name>
    <dbReference type="NCBI Taxonomy" id="2771008"/>
    <lineage>
        <taxon>Bacteria</taxon>
        <taxon>Pseudomonadati</taxon>
        <taxon>Pseudomonadota</taxon>
        <taxon>Alphaproteobacteria</taxon>
        <taxon>Rhodobacterales</taxon>
        <taxon>Paracoccaceae</taxon>
        <taxon>Mangrovicoccus</taxon>
    </lineage>
</organism>
<feature type="modified residue" description="4-aspartylphosphate" evidence="6">
    <location>
        <position position="51"/>
    </location>
</feature>
<dbReference type="GO" id="GO:0000156">
    <property type="term" value="F:phosphorelay response regulator activity"/>
    <property type="evidence" value="ECO:0007669"/>
    <property type="project" value="TreeGrafter"/>
</dbReference>
<evidence type="ECO:0000256" key="2">
    <source>
        <dbReference type="ARBA" id="ARBA00023012"/>
    </source>
</evidence>
<keyword evidence="2" id="KW-0902">Two-component regulatory system</keyword>
<keyword evidence="3" id="KW-0805">Transcription regulation</keyword>
<dbReference type="CDD" id="cd00383">
    <property type="entry name" value="trans_reg_C"/>
    <property type="match status" value="1"/>
</dbReference>
<comment type="caution">
    <text evidence="10">The sequence shown here is derived from an EMBL/GenBank/DDBJ whole genome shotgun (WGS) entry which is preliminary data.</text>
</comment>
<dbReference type="InterPro" id="IPR001867">
    <property type="entry name" value="OmpR/PhoB-type_DNA-bd"/>
</dbReference>
<keyword evidence="11" id="KW-1185">Reference proteome</keyword>
<name>A0A8J6Z3F7_9RHOB</name>
<dbReference type="PROSITE" id="PS50110">
    <property type="entry name" value="RESPONSE_REGULATORY"/>
    <property type="match status" value="1"/>
</dbReference>
<keyword evidence="1 6" id="KW-0597">Phosphoprotein</keyword>
<dbReference type="RefSeq" id="WP_193178935.1">
    <property type="nucleotide sequence ID" value="NZ_JACVXA010000003.1"/>
</dbReference>
<reference evidence="10" key="1">
    <citation type="submission" date="2020-09" db="EMBL/GenBank/DDBJ databases">
        <title>A novel bacterium of genus Mangrovicoccus, isolated from South China Sea.</title>
        <authorList>
            <person name="Huang H."/>
            <person name="Mo K."/>
            <person name="Hu Y."/>
        </authorList>
    </citation>
    <scope>NUCLEOTIDE SEQUENCE</scope>
    <source>
        <strain evidence="10">HB182678</strain>
    </source>
</reference>
<evidence type="ECO:0000256" key="1">
    <source>
        <dbReference type="ARBA" id="ARBA00022553"/>
    </source>
</evidence>
<dbReference type="Pfam" id="PF00072">
    <property type="entry name" value="Response_reg"/>
    <property type="match status" value="1"/>
</dbReference>
<sequence>MRVTLIEDNEGLAGAIRDSLEDHGFGVDWLADGAEGAAFLAAEGADVAVLDLNLPGRHGLEILRGLRAAGNPVPVLVLTAMGRTSDRVGGLEAGADDYLVKPFEMAELIARIRALGRRGRQVSDPVEQLGMLRFDRASRRLDGPDGSLALPRRELALFECLLAHRGRVVPRERIADTLYGTGADVETNALDLLVSRLRRKLEGSGVVIRTARGLGYMLDAAAR</sequence>
<dbReference type="PANTHER" id="PTHR48111">
    <property type="entry name" value="REGULATOR OF RPOS"/>
    <property type="match status" value="1"/>
</dbReference>
<dbReference type="Gene3D" id="1.10.10.10">
    <property type="entry name" value="Winged helix-like DNA-binding domain superfamily/Winged helix DNA-binding domain"/>
    <property type="match status" value="1"/>
</dbReference>
<dbReference type="EMBL" id="JACVXA010000003">
    <property type="protein sequence ID" value="MBE3636744.1"/>
    <property type="molecule type" value="Genomic_DNA"/>
</dbReference>